<dbReference type="eggNOG" id="ENOG502SDK3">
    <property type="taxonomic scope" value="Eukaryota"/>
</dbReference>
<dbReference type="RefSeq" id="XP_014156435.1">
    <property type="nucleotide sequence ID" value="XM_014300960.1"/>
</dbReference>
<dbReference type="PANTHER" id="PTHR28532">
    <property type="entry name" value="GEO13458P1"/>
    <property type="match status" value="1"/>
</dbReference>
<organism evidence="1 2">
    <name type="scientific">Sphaeroforma arctica JP610</name>
    <dbReference type="NCBI Taxonomy" id="667725"/>
    <lineage>
        <taxon>Eukaryota</taxon>
        <taxon>Ichthyosporea</taxon>
        <taxon>Ichthyophonida</taxon>
        <taxon>Sphaeroforma</taxon>
    </lineage>
</organism>
<accession>A0A0L0G2W3</accession>
<evidence type="ECO:0000313" key="1">
    <source>
        <dbReference type="EMBL" id="KNC82533.1"/>
    </source>
</evidence>
<protein>
    <recommendedName>
        <fullName evidence="3">Essential protein Yae1 N-terminal domain-containing protein</fullName>
    </recommendedName>
</protein>
<dbReference type="STRING" id="667725.A0A0L0G2W3"/>
<name>A0A0L0G2W3_9EUKA</name>
<proteinExistence type="predicted"/>
<dbReference type="InterPro" id="IPR052436">
    <property type="entry name" value="LTO1_adapter"/>
</dbReference>
<dbReference type="EMBL" id="KQ241918">
    <property type="protein sequence ID" value="KNC82533.1"/>
    <property type="molecule type" value="Genomic_DNA"/>
</dbReference>
<dbReference type="GeneID" id="25905685"/>
<keyword evidence="2" id="KW-1185">Reference proteome</keyword>
<dbReference type="PANTHER" id="PTHR28532:SF1">
    <property type="entry name" value="ORAL CANCER OVEREXPRESSED 1"/>
    <property type="match status" value="1"/>
</dbReference>
<evidence type="ECO:0008006" key="3">
    <source>
        <dbReference type="Google" id="ProtNLM"/>
    </source>
</evidence>
<dbReference type="OrthoDB" id="48036at2759"/>
<reference evidence="1 2" key="1">
    <citation type="submission" date="2011-02" db="EMBL/GenBank/DDBJ databases">
        <title>The Genome Sequence of Sphaeroforma arctica JP610.</title>
        <authorList>
            <consortium name="The Broad Institute Genome Sequencing Platform"/>
            <person name="Russ C."/>
            <person name="Cuomo C."/>
            <person name="Young S.K."/>
            <person name="Zeng Q."/>
            <person name="Gargeya S."/>
            <person name="Alvarado L."/>
            <person name="Berlin A."/>
            <person name="Chapman S.B."/>
            <person name="Chen Z."/>
            <person name="Freedman E."/>
            <person name="Gellesch M."/>
            <person name="Goldberg J."/>
            <person name="Griggs A."/>
            <person name="Gujja S."/>
            <person name="Heilman E."/>
            <person name="Heiman D."/>
            <person name="Howarth C."/>
            <person name="Mehta T."/>
            <person name="Neiman D."/>
            <person name="Pearson M."/>
            <person name="Roberts A."/>
            <person name="Saif S."/>
            <person name="Shea T."/>
            <person name="Shenoy N."/>
            <person name="Sisk P."/>
            <person name="Stolte C."/>
            <person name="Sykes S."/>
            <person name="White J."/>
            <person name="Yandava C."/>
            <person name="Burger G."/>
            <person name="Gray M.W."/>
            <person name="Holland P.W.H."/>
            <person name="King N."/>
            <person name="Lang F.B.F."/>
            <person name="Roger A.J."/>
            <person name="Ruiz-Trillo I."/>
            <person name="Haas B."/>
            <person name="Nusbaum C."/>
            <person name="Birren B."/>
        </authorList>
    </citation>
    <scope>NUCLEOTIDE SEQUENCE [LARGE SCALE GENOMIC DNA]</scope>
    <source>
        <strain evidence="1 2">JP610</strain>
    </source>
</reference>
<sequence>MSVVKDNMDDDLDSLLFVEEKFHREGFQEGLNFGREAAGQEAHMYGMAKGDQLASELGFYRGFASMWGALLNEGEACGNSSPMPRAGKVLTAFQAQLDEIDTTIAITPHNTDLPKLFARLRTKFRQCTTLLKVDQNHRSAAPPHFIRLADDAGY</sequence>
<gene>
    <name evidence="1" type="ORF">SARC_05181</name>
</gene>
<dbReference type="AlphaFoldDB" id="A0A0L0G2W3"/>
<dbReference type="Proteomes" id="UP000054560">
    <property type="component" value="Unassembled WGS sequence"/>
</dbReference>
<evidence type="ECO:0000313" key="2">
    <source>
        <dbReference type="Proteomes" id="UP000054560"/>
    </source>
</evidence>